<evidence type="ECO:0000313" key="6">
    <source>
        <dbReference type="EMBL" id="EWG08401.1"/>
    </source>
</evidence>
<feature type="coiled-coil region" evidence="3">
    <location>
        <begin position="317"/>
        <end position="368"/>
    </location>
</feature>
<dbReference type="OrthoDB" id="1826980at2"/>
<evidence type="ECO:0000256" key="3">
    <source>
        <dbReference type="SAM" id="Coils"/>
    </source>
</evidence>
<evidence type="ECO:0000313" key="7">
    <source>
        <dbReference type="Proteomes" id="UP000019270"/>
    </source>
</evidence>
<dbReference type="InterPro" id="IPR005053">
    <property type="entry name" value="MobA_MobL"/>
</dbReference>
<feature type="coiled-coil region" evidence="3">
    <location>
        <begin position="465"/>
        <end position="499"/>
    </location>
</feature>
<feature type="compositionally biased region" description="Basic and acidic residues" evidence="4">
    <location>
        <begin position="602"/>
        <end position="619"/>
    </location>
</feature>
<accession>W7KYH7</accession>
<keyword evidence="3" id="KW-0175">Coiled coil</keyword>
<dbReference type="Gene3D" id="3.30.930.30">
    <property type="match status" value="1"/>
</dbReference>
<dbReference type="EMBL" id="APVL01000045">
    <property type="protein sequence ID" value="EWG08401.1"/>
    <property type="molecule type" value="Genomic_DNA"/>
</dbReference>
<evidence type="ECO:0000256" key="1">
    <source>
        <dbReference type="ARBA" id="ARBA00010873"/>
    </source>
</evidence>
<evidence type="ECO:0000256" key="4">
    <source>
        <dbReference type="SAM" id="MobiDB-lite"/>
    </source>
</evidence>
<reference evidence="7" key="1">
    <citation type="submission" date="2013-03" db="EMBL/GenBank/DDBJ databases">
        <title>Draft genome sequence of Bacillus firmus DS1.</title>
        <authorList>
            <person name="Peng D."/>
            <person name="Zhu L."/>
            <person name="Sun M."/>
        </authorList>
    </citation>
    <scope>NUCLEOTIDE SEQUENCE [LARGE SCALE GENOMIC DNA]</scope>
    <source>
        <strain evidence="7">DS1</strain>
    </source>
</reference>
<dbReference type="PATRIC" id="fig|1307436.3.peg.5195"/>
<feature type="region of interest" description="Disordered" evidence="4">
    <location>
        <begin position="599"/>
        <end position="635"/>
    </location>
</feature>
<proteinExistence type="inferred from homology"/>
<comment type="similarity">
    <text evidence="1">Belongs to the MobA/MobL family.</text>
</comment>
<dbReference type="RefSeq" id="WP_035333522.1">
    <property type="nucleotide sequence ID" value="NZ_APVL01000045.1"/>
</dbReference>
<dbReference type="AlphaFoldDB" id="W7KYH7"/>
<feature type="domain" description="MobA/MobL protein" evidence="5">
    <location>
        <begin position="17"/>
        <end position="212"/>
    </location>
</feature>
<protein>
    <submittedName>
        <fullName evidence="6">Mob/TraA nicking</fullName>
    </submittedName>
</protein>
<evidence type="ECO:0000259" key="5">
    <source>
        <dbReference type="Pfam" id="PF03389"/>
    </source>
</evidence>
<name>W7KYH7_CYTFI</name>
<dbReference type="Proteomes" id="UP000019270">
    <property type="component" value="Unassembled WGS sequence"/>
</dbReference>
<sequence>MAIYHYSVQVISRSQGRSAVAAAAYRSGENLVDDRTNETKYYHRTVQPETAIFAPENSPEWVRDRERLWNEVEKAEKRKDAQLCREINVALPNELTRDQQRELLKNFVQDQFVQKGMIADVAIHRDDKDNPHAHIMLTMREIDEDGFGKKNRDWNRKEELEKGREEWANYANRALEKNGQEERITHLSHEARGLEQLPTVHLGHTVNAMEKRGVQTERGNVNREREEYNRVVADLQKYREEKQAILEKQKAEKLITPAEKVNLQKAENLLKAPVNLPNIEQRREQLNKWENRLDDQYSSIQQKAEDFRTVQNHFEVLSSTKKENEKLHAELKDIKWNPFKAKENKQLKEQYEQAISRNDKAIEHHENKIQHYGEKLGFTDEKDFLNKRDQFQDERPGLIEQNQKQRKAIQVQHDILNKAENAYKNAFVRQVASNYPERPEMQYMKYSEAQKLNNLNNQYGKPIPVETIEKTLHSRKQEVQRLQGEINRVESNTLRLQRAGNYLKEYEKHDAVVKKYENNPLLKGKMLISKSAKHEYDHAVTARSNYQDLMKKEGITGRPDFEKQVNILDKMESKVPEFKGAIQSQERGTGLLDAVMKGVEQAGREMQKEQARQERERQRANGKGKNRTNFYDRER</sequence>
<dbReference type="eggNOG" id="COG0507">
    <property type="taxonomic scope" value="Bacteria"/>
</dbReference>
<reference evidence="6 7" key="2">
    <citation type="journal article" date="2016" name="Sci. Rep.">
        <title>A novel serine protease, Sep1, from Bacillus firmus DS-1 has nematicidal activity and degrades multiple intestinal-associated nematode proteins.</title>
        <authorList>
            <person name="Geng C."/>
            <person name="Nie X."/>
            <person name="Tang Z."/>
            <person name="Zhang Y."/>
            <person name="Lin J."/>
            <person name="Sun M."/>
            <person name="Peng D."/>
        </authorList>
    </citation>
    <scope>NUCLEOTIDE SEQUENCE [LARGE SCALE GENOMIC DNA]</scope>
    <source>
        <strain evidence="6 7">DS1</strain>
    </source>
</reference>
<comment type="caution">
    <text evidence="6">The sequence shown here is derived from an EMBL/GenBank/DDBJ whole genome shotgun (WGS) entry which is preliminary data.</text>
</comment>
<feature type="coiled-coil region" evidence="3">
    <location>
        <begin position="221"/>
        <end position="252"/>
    </location>
</feature>
<gene>
    <name evidence="6" type="ORF">PBF_24403</name>
</gene>
<evidence type="ECO:0000256" key="2">
    <source>
        <dbReference type="ARBA" id="ARBA00022971"/>
    </source>
</evidence>
<organism evidence="6 7">
    <name type="scientific">Cytobacillus firmus DS1</name>
    <dbReference type="NCBI Taxonomy" id="1307436"/>
    <lineage>
        <taxon>Bacteria</taxon>
        <taxon>Bacillati</taxon>
        <taxon>Bacillota</taxon>
        <taxon>Bacilli</taxon>
        <taxon>Bacillales</taxon>
        <taxon>Bacillaceae</taxon>
        <taxon>Cytobacillus</taxon>
    </lineage>
</organism>
<dbReference type="NCBIfam" id="NF041496">
    <property type="entry name" value="MobQ"/>
    <property type="match status" value="1"/>
</dbReference>
<keyword evidence="2" id="KW-0184">Conjugation</keyword>
<dbReference type="Pfam" id="PF03389">
    <property type="entry name" value="MobA_MobL"/>
    <property type="match status" value="1"/>
</dbReference>